<dbReference type="AlphaFoldDB" id="A0A1H2BSI3"/>
<feature type="region of interest" description="Disordered" evidence="1">
    <location>
        <begin position="656"/>
        <end position="679"/>
    </location>
</feature>
<keyword evidence="4" id="KW-1185">Reference proteome</keyword>
<dbReference type="InterPro" id="IPR011050">
    <property type="entry name" value="Pectin_lyase_fold/virulence"/>
</dbReference>
<sequence>MIRMKTPLSAWAFGLCGAALLTSPPAHAANSVHAGALTVERPTLISAGFDWRITGDDNTNAKAEVAYRKKGDQAWKTGLPLLRAGGNGEFVGAVPGPGGPNRYPLFKYEVPNMLTGSLLALTPDTDYEAKFTLSDPDGGNATRTVTFHTRKEPMPAPGGHVYHVYPVDWKGPKQEPNFPSIMAAYFEGGAHYDYENAYPVRVQPGDTILVHAGIYTGDRFHYLTTDPKVGNLSMGNYFDGTYYLTGSGTAEKPIVIKGADDGEVIFDGAGAQTLFNLMGANYNYFEGITIRNTNVAFLLGIKDIAGSSGFTLKHSKLYDVGRAVQDDWSGSKDFYIADNTINGRHDPDHMMGWTGARWSSFSGYPELLLSEYAIKVYGQGHVVAYNKITNFHDGIDFATYGVPDGVKLPEGNSSKEIRDRFPESDDFYGNDISNMGDNCIEMDGGGRNIRAFDNRCFNLADRAFSVQPGYGGPFYWVRNIVYNTNGALKYIEGSSGILSYNNTFIGEGGAGPAQNMHFRNNLFIGSGITATIFTMNSPANTNTMDYDGFRASAPGADLFQWNTPDFARRIDYDPSAQVKRSYKTLDDFRAGTGQEKHGVMVDYDSFMHVAMPSASDPQHVYDPADFDFRLKPTSAAVDAGIELPGITDGFSGKAPDLGALEVGSPPRHYGPRDEKIVTK</sequence>
<evidence type="ECO:0000256" key="1">
    <source>
        <dbReference type="SAM" id="MobiDB-lite"/>
    </source>
</evidence>
<evidence type="ECO:0000256" key="2">
    <source>
        <dbReference type="SAM" id="SignalP"/>
    </source>
</evidence>
<dbReference type="RefSeq" id="WP_146690901.1">
    <property type="nucleotide sequence ID" value="NZ_LT629750.1"/>
</dbReference>
<dbReference type="EMBL" id="LT629750">
    <property type="protein sequence ID" value="SDT61265.1"/>
    <property type="molecule type" value="Genomic_DNA"/>
</dbReference>
<dbReference type="Gene3D" id="2.160.20.10">
    <property type="entry name" value="Single-stranded right-handed beta-helix, Pectin lyase-like"/>
    <property type="match status" value="1"/>
</dbReference>
<dbReference type="Proteomes" id="UP000243904">
    <property type="component" value="Chromosome I"/>
</dbReference>
<gene>
    <name evidence="3" type="ORF">SAMN05444158_7499</name>
</gene>
<keyword evidence="2" id="KW-0732">Signal</keyword>
<dbReference type="InterPro" id="IPR012334">
    <property type="entry name" value="Pectin_lyas_fold"/>
</dbReference>
<feature type="signal peptide" evidence="2">
    <location>
        <begin position="1"/>
        <end position="28"/>
    </location>
</feature>
<dbReference type="SUPFAM" id="SSF51126">
    <property type="entry name" value="Pectin lyase-like"/>
    <property type="match status" value="1"/>
</dbReference>
<accession>A0A1H2BSI3</accession>
<protein>
    <submittedName>
        <fullName evidence="3">Right handed beta helix region</fullName>
    </submittedName>
</protein>
<organism evidence="3 4">
    <name type="scientific">Bradyrhizobium canariense</name>
    <dbReference type="NCBI Taxonomy" id="255045"/>
    <lineage>
        <taxon>Bacteria</taxon>
        <taxon>Pseudomonadati</taxon>
        <taxon>Pseudomonadota</taxon>
        <taxon>Alphaproteobacteria</taxon>
        <taxon>Hyphomicrobiales</taxon>
        <taxon>Nitrobacteraceae</taxon>
        <taxon>Bradyrhizobium</taxon>
    </lineage>
</organism>
<evidence type="ECO:0000313" key="4">
    <source>
        <dbReference type="Proteomes" id="UP000243904"/>
    </source>
</evidence>
<evidence type="ECO:0000313" key="3">
    <source>
        <dbReference type="EMBL" id="SDT61265.1"/>
    </source>
</evidence>
<reference evidence="4" key="1">
    <citation type="submission" date="2016-10" db="EMBL/GenBank/DDBJ databases">
        <authorList>
            <person name="Varghese N."/>
            <person name="Submissions S."/>
        </authorList>
    </citation>
    <scope>NUCLEOTIDE SEQUENCE [LARGE SCALE GENOMIC DNA]</scope>
    <source>
        <strain evidence="4">GAS369</strain>
    </source>
</reference>
<feature type="chain" id="PRO_5009270345" evidence="2">
    <location>
        <begin position="29"/>
        <end position="679"/>
    </location>
</feature>
<name>A0A1H2BSI3_9BRAD</name>
<proteinExistence type="predicted"/>
<feature type="compositionally biased region" description="Basic and acidic residues" evidence="1">
    <location>
        <begin position="670"/>
        <end position="679"/>
    </location>
</feature>